<dbReference type="EMBL" id="JAGQLH010000023">
    <property type="protein sequence ID" value="MCA9385492.1"/>
    <property type="molecule type" value="Genomic_DNA"/>
</dbReference>
<keyword evidence="1" id="KW-1133">Transmembrane helix</keyword>
<comment type="caution">
    <text evidence="2">The sequence shown here is derived from an EMBL/GenBank/DDBJ whole genome shotgun (WGS) entry which is preliminary data.</text>
</comment>
<sequence>MKYTQIPTQDIGRHDTRSNLGLYSSLIVFTAIAAFIGNYLIQNSALPEQSEASEVLTCEDILYDNFDSNELNKSIWRPSSFYLIENGKLGRLYDSQNWQGVYTSGLYSDDFMSEVEVSNLKYFSHGAAVLVAQDKGERNKFLVGLNDTGYVIASWIEGDQIAYETGSFRFGNALSVQMSRIGDSVRFSYKDSRGSVVISEVPAYDGDVNVGVATGAFAGENYYVTAQFDNFTLACPR</sequence>
<protein>
    <submittedName>
        <fullName evidence="2">Uncharacterized protein</fullName>
    </submittedName>
</protein>
<dbReference type="Proteomes" id="UP000754563">
    <property type="component" value="Unassembled WGS sequence"/>
</dbReference>
<evidence type="ECO:0000256" key="1">
    <source>
        <dbReference type="SAM" id="Phobius"/>
    </source>
</evidence>
<evidence type="ECO:0000313" key="3">
    <source>
        <dbReference type="Proteomes" id="UP000754563"/>
    </source>
</evidence>
<reference evidence="2" key="2">
    <citation type="journal article" date="2021" name="Microbiome">
        <title>Successional dynamics and alternative stable states in a saline activated sludge microbial community over 9 years.</title>
        <authorList>
            <person name="Wang Y."/>
            <person name="Ye J."/>
            <person name="Ju F."/>
            <person name="Liu L."/>
            <person name="Boyd J.A."/>
            <person name="Deng Y."/>
            <person name="Parks D.H."/>
            <person name="Jiang X."/>
            <person name="Yin X."/>
            <person name="Woodcroft B.J."/>
            <person name="Tyson G.W."/>
            <person name="Hugenholtz P."/>
            <person name="Polz M.F."/>
            <person name="Zhang T."/>
        </authorList>
    </citation>
    <scope>NUCLEOTIDE SEQUENCE</scope>
    <source>
        <strain evidence="2">HKST-UBA11</strain>
    </source>
</reference>
<reference evidence="2" key="1">
    <citation type="submission" date="2020-04" db="EMBL/GenBank/DDBJ databases">
        <authorList>
            <person name="Zhang T."/>
        </authorList>
    </citation>
    <scope>NUCLEOTIDE SEQUENCE</scope>
    <source>
        <strain evidence="2">HKST-UBA11</strain>
    </source>
</reference>
<accession>A0A955L8B0</accession>
<gene>
    <name evidence="2" type="ORF">KC717_02495</name>
</gene>
<dbReference type="AlphaFoldDB" id="A0A955L8B0"/>
<proteinExistence type="predicted"/>
<feature type="transmembrane region" description="Helical" evidence="1">
    <location>
        <begin position="20"/>
        <end position="41"/>
    </location>
</feature>
<evidence type="ECO:0000313" key="2">
    <source>
        <dbReference type="EMBL" id="MCA9385492.1"/>
    </source>
</evidence>
<keyword evidence="1" id="KW-0472">Membrane</keyword>
<name>A0A955L8B0_9BACT</name>
<keyword evidence="1" id="KW-0812">Transmembrane</keyword>
<organism evidence="2 3">
    <name type="scientific">Candidatus Dojkabacteria bacterium</name>
    <dbReference type="NCBI Taxonomy" id="2099670"/>
    <lineage>
        <taxon>Bacteria</taxon>
        <taxon>Candidatus Dojkabacteria</taxon>
    </lineage>
</organism>